<accession>A0A8J7WPM8</accession>
<proteinExistence type="predicted"/>
<dbReference type="AlphaFoldDB" id="A0A8J7WPM8"/>
<keyword evidence="3" id="KW-1185">Reference proteome</keyword>
<dbReference type="EMBL" id="JAGSXH010000129">
    <property type="protein sequence ID" value="MBS2966206.1"/>
    <property type="molecule type" value="Genomic_DNA"/>
</dbReference>
<comment type="caution">
    <text evidence="2">The sequence shown here is derived from an EMBL/GenBank/DDBJ whole genome shotgun (WGS) entry which is preliminary data.</text>
</comment>
<dbReference type="Proteomes" id="UP000677913">
    <property type="component" value="Unassembled WGS sequence"/>
</dbReference>
<name>A0A8J7WPM8_9ACTN</name>
<protein>
    <submittedName>
        <fullName evidence="2">Uncharacterized protein</fullName>
    </submittedName>
</protein>
<feature type="transmembrane region" description="Helical" evidence="1">
    <location>
        <begin position="35"/>
        <end position="58"/>
    </location>
</feature>
<organism evidence="2 3">
    <name type="scientific">Actinocrinis puniceicyclus</name>
    <dbReference type="NCBI Taxonomy" id="977794"/>
    <lineage>
        <taxon>Bacteria</taxon>
        <taxon>Bacillati</taxon>
        <taxon>Actinomycetota</taxon>
        <taxon>Actinomycetes</taxon>
        <taxon>Catenulisporales</taxon>
        <taxon>Actinospicaceae</taxon>
        <taxon>Actinocrinis</taxon>
    </lineage>
</organism>
<dbReference type="RefSeq" id="WP_211471050.1">
    <property type="nucleotide sequence ID" value="NZ_JAGSXH010000129.1"/>
</dbReference>
<evidence type="ECO:0000313" key="2">
    <source>
        <dbReference type="EMBL" id="MBS2966206.1"/>
    </source>
</evidence>
<gene>
    <name evidence="2" type="ORF">KGA66_24390</name>
</gene>
<keyword evidence="1" id="KW-1133">Transmembrane helix</keyword>
<reference evidence="2" key="1">
    <citation type="submission" date="2021-04" db="EMBL/GenBank/DDBJ databases">
        <title>Genome based classification of Actinospica acidithermotolerans sp. nov., an actinobacterium isolated from an Indonesian hot spring.</title>
        <authorList>
            <person name="Kusuma A.B."/>
            <person name="Putra K.E."/>
            <person name="Nafisah S."/>
            <person name="Loh J."/>
            <person name="Nouioui I."/>
            <person name="Goodfellow M."/>
        </authorList>
    </citation>
    <scope>NUCLEOTIDE SEQUENCE</scope>
    <source>
        <strain evidence="2">DSM 45618</strain>
    </source>
</reference>
<sequence>MWIDSLAAWYCAHMAQEVPRRTFAPDHLLKRHLGFWHLTAAGFSGVIGSGWLVGALYASQAAGPWFSTPQLEI</sequence>
<dbReference type="Gene3D" id="1.20.1740.10">
    <property type="entry name" value="Amino acid/polyamine transporter I"/>
    <property type="match status" value="1"/>
</dbReference>
<keyword evidence="1" id="KW-0472">Membrane</keyword>
<evidence type="ECO:0000313" key="3">
    <source>
        <dbReference type="Proteomes" id="UP000677913"/>
    </source>
</evidence>
<keyword evidence="1" id="KW-0812">Transmembrane</keyword>
<evidence type="ECO:0000256" key="1">
    <source>
        <dbReference type="SAM" id="Phobius"/>
    </source>
</evidence>